<dbReference type="Proteomes" id="UP000829401">
    <property type="component" value="Plasmid pDSM3922.1"/>
</dbReference>
<feature type="region of interest" description="Disordered" evidence="1">
    <location>
        <begin position="188"/>
        <end position="212"/>
    </location>
</feature>
<sequence length="340" mass="39451">MNVLSTESSRIQAIWGNKILDDGFTPIPNLILRNYRKLNIEHGEWGFITILMSYKHDHKNPYPHQETLANHLNVTVRQIRKWTDSLIEKGLLQVGRRMNPHNHRLGSLVYNFEPLLQRALEFASNDQDSLNNADEVETVIYDDPFVVQYEDAYTVPQEPEVQVEEPQVPFNPEVSEPQVTIPEEPQVPVMNRTSNNTTTSTTTYNHVPASDKKFDNDPFEQIELAMMTNMGRPYIAKRDDYIAIKRWLTSQVPLSWIIDGIHRVFSQRPGATIRSFKYVSTILEEEWAKEIAKKSDVLPFDFKRITKTEQNRYTKSTNLSGGATQRDERYATFYELFPDA</sequence>
<proteinExistence type="predicted"/>
<name>A0A9E7CXN3_ALIAG</name>
<keyword evidence="3" id="KW-1185">Reference proteome</keyword>
<evidence type="ECO:0000256" key="1">
    <source>
        <dbReference type="SAM" id="MobiDB-lite"/>
    </source>
</evidence>
<organism evidence="2 3">
    <name type="scientific">Alicyclobacillus acidoterrestris (strain ATCC 49025 / DSM 3922 / CIP 106132 / NCIMB 13137 / GD3B)</name>
    <dbReference type="NCBI Taxonomy" id="1356854"/>
    <lineage>
        <taxon>Bacteria</taxon>
        <taxon>Bacillati</taxon>
        <taxon>Bacillota</taxon>
        <taxon>Bacilli</taxon>
        <taxon>Bacillales</taxon>
        <taxon>Alicyclobacillaceae</taxon>
        <taxon>Alicyclobacillus</taxon>
    </lineage>
</organism>
<dbReference type="Gene3D" id="1.10.10.10">
    <property type="entry name" value="Winged helix-like DNA-binding domain superfamily/Winged helix DNA-binding domain"/>
    <property type="match status" value="1"/>
</dbReference>
<dbReference type="EMBL" id="CP080468">
    <property type="protein sequence ID" value="UNO51068.1"/>
    <property type="molecule type" value="Genomic_DNA"/>
</dbReference>
<accession>A0A9E7CXN3</accession>
<dbReference type="KEGG" id="aaco:K1I37_21060"/>
<dbReference type="InterPro" id="IPR001356">
    <property type="entry name" value="HD"/>
</dbReference>
<dbReference type="InterPro" id="IPR036388">
    <property type="entry name" value="WH-like_DNA-bd_sf"/>
</dbReference>
<protein>
    <submittedName>
        <fullName evidence="2">Helix-turn-helix domain-containing protein</fullName>
    </submittedName>
</protein>
<dbReference type="CDD" id="cd00086">
    <property type="entry name" value="homeodomain"/>
    <property type="match status" value="1"/>
</dbReference>
<evidence type="ECO:0000313" key="3">
    <source>
        <dbReference type="Proteomes" id="UP000829401"/>
    </source>
</evidence>
<keyword evidence="2" id="KW-0614">Plasmid</keyword>
<geneLocation type="plasmid" evidence="3">
    <name>pDSM3922.1</name>
</geneLocation>
<dbReference type="Pfam" id="PF13730">
    <property type="entry name" value="HTH_36"/>
    <property type="match status" value="1"/>
</dbReference>
<feature type="compositionally biased region" description="Low complexity" evidence="1">
    <location>
        <begin position="193"/>
        <end position="203"/>
    </location>
</feature>
<gene>
    <name evidence="2" type="ORF">K1I37_21060</name>
</gene>
<reference evidence="3" key="1">
    <citation type="journal article" date="2022" name="G3 (Bethesda)">
        <title>Unveiling the complete genome sequence of Alicyclobacillus acidoterrestris DSM 3922T, a taint-producing strain.</title>
        <authorList>
            <person name="Leonardo I.C."/>
            <person name="Barreto Crespo M.T."/>
            <person name="Gaspar F.B."/>
        </authorList>
    </citation>
    <scope>NUCLEOTIDE SEQUENCE [LARGE SCALE GENOMIC DNA]</scope>
    <source>
        <strain evidence="3">DSM 3922</strain>
    </source>
</reference>
<dbReference type="GO" id="GO:0003677">
    <property type="term" value="F:DNA binding"/>
    <property type="evidence" value="ECO:0007669"/>
    <property type="project" value="InterPro"/>
</dbReference>
<dbReference type="AlphaFoldDB" id="A0A9E7CXN3"/>
<evidence type="ECO:0000313" key="2">
    <source>
        <dbReference type="EMBL" id="UNO51068.1"/>
    </source>
</evidence>